<gene>
    <name evidence="1" type="ORF">FM121_09760</name>
</gene>
<dbReference type="OrthoDB" id="5107704at2"/>
<accession>A0A1X6WQ04</accession>
<dbReference type="Proteomes" id="UP000195918">
    <property type="component" value="Unassembled WGS sequence"/>
</dbReference>
<evidence type="ECO:0000313" key="1">
    <source>
        <dbReference type="EMBL" id="SLM86365.1"/>
    </source>
</evidence>
<keyword evidence="2" id="KW-1185">Reference proteome</keyword>
<evidence type="ECO:0000313" key="2">
    <source>
        <dbReference type="Proteomes" id="UP000195918"/>
    </source>
</evidence>
<reference evidence="2" key="1">
    <citation type="submission" date="2017-02" db="EMBL/GenBank/DDBJ databases">
        <authorList>
            <person name="Dridi B."/>
        </authorList>
    </citation>
    <scope>NUCLEOTIDE SEQUENCE [LARGE SCALE GENOMIC DNA]</scope>
    <source>
        <strain evidence="2">bH819</strain>
    </source>
</reference>
<name>A0A1X6WQ04_9ENTE</name>
<dbReference type="RefSeq" id="WP_086951997.1">
    <property type="nucleotide sequence ID" value="NZ_FWFD01000015.1"/>
</dbReference>
<sequence length="414" mass="48045">MSKKISDNNSIKDLGENLEGLKLIEKITKPLGINTGLEISKLEREYTELVNLPDKFNELFVSKGWIAHDLINPEIMKKCINCPDKVDSILISYYEENFDRFFRIAMANTLFIRRQELLTFAKEDYFSGRYYSCIPILLMMSDGMINDIRNTGLFASTTDLELWDSISGHSTGLKALTQILNKSRKKTTTDKLDLPYRNGILHGRDLNYYSKEVAIKSFALIFYIADWARSLRDEENRIEEYQKSQAEDVSLFSVLKKLKQHNKEKKEFEKLQKLWEPRKLNPILENVEEGTPELNAVLFLQYIQNKNYGSPVDFYPQSLFKSVIKNEKAGLLKKQFKNIEINNIEIISIEDSASAVSNVKINVAYDINKIKYTSEIDFRMIYEVDGEVHNRLVPNGKWTIYNIEGIIHQFIPNS</sequence>
<proteinExistence type="predicted"/>
<dbReference type="EMBL" id="FWFD01000015">
    <property type="protein sequence ID" value="SLM86365.1"/>
    <property type="molecule type" value="Genomic_DNA"/>
</dbReference>
<organism evidence="1 2">
    <name type="scientific">Vagococcus fluvialis bH819</name>
    <dbReference type="NCBI Taxonomy" id="1255619"/>
    <lineage>
        <taxon>Bacteria</taxon>
        <taxon>Bacillati</taxon>
        <taxon>Bacillota</taxon>
        <taxon>Bacilli</taxon>
        <taxon>Lactobacillales</taxon>
        <taxon>Enterococcaceae</taxon>
        <taxon>Vagococcus</taxon>
    </lineage>
</organism>
<dbReference type="AlphaFoldDB" id="A0A1X6WQ04"/>
<protein>
    <submittedName>
        <fullName evidence="1">Uncharacterized protein</fullName>
    </submittedName>
</protein>